<sequence length="270" mass="30659">MDYKEEQEMEIEAIQAIYPESVNIMEEGKKYSIELLPSKDYGDPISMLVEYTDTYPEEKPKLRVLGLLHAHEQELLAELDEMMEESLGAPMVFELASHATEWVEAKMEGGEGAGKARFEEYTGDTVEDPEEVMKSGETRHDPRMLDHGTMVTPETFAEWKERFDAEMGISHATTDEEHLSGKQWFFAHSRSVKIREKAFAESAGAGGNEGDEEAYDDAFAYEEEEKESSDEEDAEEVDWKAIAEAASAEDLEELEELEGLDEEDDEEEED</sequence>
<dbReference type="CDD" id="cd23823">
    <property type="entry name" value="RWD_GCN2"/>
    <property type="match status" value="1"/>
</dbReference>
<dbReference type="EMBL" id="HBIB01040758">
    <property type="protein sequence ID" value="CAE0264259.1"/>
    <property type="molecule type" value="Transcribed_RNA"/>
</dbReference>
<feature type="compositionally biased region" description="Acidic residues" evidence="1">
    <location>
        <begin position="247"/>
        <end position="270"/>
    </location>
</feature>
<name>A0A7S3GEZ7_9EUKA</name>
<dbReference type="PANTHER" id="PTHR12292">
    <property type="entry name" value="RWD DOMAIN-CONTAINING PROTEIN"/>
    <property type="match status" value="1"/>
</dbReference>
<proteinExistence type="predicted"/>
<evidence type="ECO:0000259" key="2">
    <source>
        <dbReference type="PROSITE" id="PS50908"/>
    </source>
</evidence>
<dbReference type="InterPro" id="IPR016135">
    <property type="entry name" value="UBQ-conjugating_enzyme/RWD"/>
</dbReference>
<dbReference type="Pfam" id="PF05773">
    <property type="entry name" value="RWD"/>
    <property type="match status" value="1"/>
</dbReference>
<feature type="compositionally biased region" description="Basic and acidic residues" evidence="1">
    <location>
        <begin position="131"/>
        <end position="146"/>
    </location>
</feature>
<accession>A0A7S3GEZ7</accession>
<dbReference type="SMART" id="SM00591">
    <property type="entry name" value="RWD"/>
    <property type="match status" value="1"/>
</dbReference>
<dbReference type="AlphaFoldDB" id="A0A7S3GEZ7"/>
<dbReference type="PROSITE" id="PS50908">
    <property type="entry name" value="RWD"/>
    <property type="match status" value="1"/>
</dbReference>
<feature type="region of interest" description="Disordered" evidence="1">
    <location>
        <begin position="200"/>
        <end position="270"/>
    </location>
</feature>
<protein>
    <recommendedName>
        <fullName evidence="2">RWD domain-containing protein</fullName>
    </recommendedName>
</protein>
<gene>
    <name evidence="3" type="ORF">PBIL07802_LOCUS26563</name>
</gene>
<reference evidence="3" key="1">
    <citation type="submission" date="2021-01" db="EMBL/GenBank/DDBJ databases">
        <authorList>
            <person name="Corre E."/>
            <person name="Pelletier E."/>
            <person name="Niang G."/>
            <person name="Scheremetjew M."/>
            <person name="Finn R."/>
            <person name="Kale V."/>
            <person name="Holt S."/>
            <person name="Cochrane G."/>
            <person name="Meng A."/>
            <person name="Brown T."/>
            <person name="Cohen L."/>
        </authorList>
    </citation>
    <scope>NUCLEOTIDE SEQUENCE</scope>
    <source>
        <strain evidence="3">NIES-2562</strain>
    </source>
</reference>
<evidence type="ECO:0000256" key="1">
    <source>
        <dbReference type="SAM" id="MobiDB-lite"/>
    </source>
</evidence>
<feature type="compositionally biased region" description="Acidic residues" evidence="1">
    <location>
        <begin position="209"/>
        <end position="236"/>
    </location>
</feature>
<dbReference type="InterPro" id="IPR006575">
    <property type="entry name" value="RWD_dom"/>
</dbReference>
<evidence type="ECO:0000313" key="3">
    <source>
        <dbReference type="EMBL" id="CAE0264259.1"/>
    </source>
</evidence>
<dbReference type="Gene3D" id="3.10.110.10">
    <property type="entry name" value="Ubiquitin Conjugating Enzyme"/>
    <property type="match status" value="1"/>
</dbReference>
<organism evidence="3">
    <name type="scientific">Palpitomonas bilix</name>
    <dbReference type="NCBI Taxonomy" id="652834"/>
    <lineage>
        <taxon>Eukaryota</taxon>
        <taxon>Eukaryota incertae sedis</taxon>
    </lineage>
</organism>
<dbReference type="SUPFAM" id="SSF54495">
    <property type="entry name" value="UBC-like"/>
    <property type="match status" value="1"/>
</dbReference>
<feature type="region of interest" description="Disordered" evidence="1">
    <location>
        <begin position="125"/>
        <end position="147"/>
    </location>
</feature>
<feature type="domain" description="RWD" evidence="2">
    <location>
        <begin position="9"/>
        <end position="106"/>
    </location>
</feature>
<dbReference type="InterPro" id="IPR040213">
    <property type="entry name" value="GIR2-like"/>
</dbReference>